<dbReference type="InterPro" id="IPR043128">
    <property type="entry name" value="Rev_trsase/Diguanyl_cyclase"/>
</dbReference>
<dbReference type="CDD" id="cd01949">
    <property type="entry name" value="GGDEF"/>
    <property type="match status" value="1"/>
</dbReference>
<dbReference type="PANTHER" id="PTHR45138:SF9">
    <property type="entry name" value="DIGUANYLATE CYCLASE DGCM-RELATED"/>
    <property type="match status" value="1"/>
</dbReference>
<dbReference type="Gene3D" id="3.30.70.270">
    <property type="match status" value="1"/>
</dbReference>
<dbReference type="EMBL" id="JACQXR010000127">
    <property type="protein sequence ID" value="MBI4727440.1"/>
    <property type="molecule type" value="Genomic_DNA"/>
</dbReference>
<sequence>MENKIKSLAARISLLKSKKNLKKEELIDELNRAHSELRKLYKTLAERERQNREDSFTGLYNRRYLDIRLAHEFIRAQRYRRDLTVIMADLDYFKRINDSFSHQAGDQVLKTAARIFRDNCREIDLIARYGGDEFVLALPEMPCDGAIFFCERIRLAVEWYDWDHLMSGLKVTISQGIAAYNDKAESYQAMLRQADAKLYEAKQAGRNTVKY</sequence>
<dbReference type="SUPFAM" id="SSF55073">
    <property type="entry name" value="Nucleotide cyclase"/>
    <property type="match status" value="1"/>
</dbReference>
<protein>
    <submittedName>
        <fullName evidence="3">GGDEF domain-containing protein</fullName>
    </submittedName>
</protein>
<dbReference type="FunFam" id="3.30.70.270:FF:000001">
    <property type="entry name" value="Diguanylate cyclase domain protein"/>
    <property type="match status" value="1"/>
</dbReference>
<dbReference type="SMART" id="SM00267">
    <property type="entry name" value="GGDEF"/>
    <property type="match status" value="1"/>
</dbReference>
<proteinExistence type="predicted"/>
<dbReference type="InterPro" id="IPR050469">
    <property type="entry name" value="Diguanylate_Cyclase"/>
</dbReference>
<evidence type="ECO:0000256" key="1">
    <source>
        <dbReference type="SAM" id="Coils"/>
    </source>
</evidence>
<evidence type="ECO:0000313" key="4">
    <source>
        <dbReference type="Proteomes" id="UP000736328"/>
    </source>
</evidence>
<reference evidence="3" key="1">
    <citation type="submission" date="2020-07" db="EMBL/GenBank/DDBJ databases">
        <title>Huge and variable diversity of episymbiotic CPR bacteria and DPANN archaea in groundwater ecosystems.</title>
        <authorList>
            <person name="He C.Y."/>
            <person name="Keren R."/>
            <person name="Whittaker M."/>
            <person name="Farag I.F."/>
            <person name="Doudna J."/>
            <person name="Cate J.H.D."/>
            <person name="Banfield J.F."/>
        </authorList>
    </citation>
    <scope>NUCLEOTIDE SEQUENCE</scope>
    <source>
        <strain evidence="3">NC_groundwater_1520_Pr4_B-0.1um_53_5</strain>
    </source>
</reference>
<gene>
    <name evidence="3" type="ORF">HY768_09545</name>
</gene>
<organism evidence="3 4">
    <name type="scientific">candidate division TA06 bacterium</name>
    <dbReference type="NCBI Taxonomy" id="2250710"/>
    <lineage>
        <taxon>Bacteria</taxon>
        <taxon>Bacteria division TA06</taxon>
    </lineage>
</organism>
<name>A0A933IBL4_UNCT6</name>
<dbReference type="Proteomes" id="UP000736328">
    <property type="component" value="Unassembled WGS sequence"/>
</dbReference>
<dbReference type="InterPro" id="IPR000160">
    <property type="entry name" value="GGDEF_dom"/>
</dbReference>
<feature type="coiled-coil region" evidence="1">
    <location>
        <begin position="16"/>
        <end position="50"/>
    </location>
</feature>
<dbReference type="Pfam" id="PF00990">
    <property type="entry name" value="GGDEF"/>
    <property type="match status" value="1"/>
</dbReference>
<dbReference type="InterPro" id="IPR029787">
    <property type="entry name" value="Nucleotide_cyclase"/>
</dbReference>
<evidence type="ECO:0000313" key="3">
    <source>
        <dbReference type="EMBL" id="MBI4727440.1"/>
    </source>
</evidence>
<dbReference type="NCBIfam" id="TIGR00254">
    <property type="entry name" value="GGDEF"/>
    <property type="match status" value="1"/>
</dbReference>
<dbReference type="AlphaFoldDB" id="A0A933IBL4"/>
<comment type="caution">
    <text evidence="3">The sequence shown here is derived from an EMBL/GenBank/DDBJ whole genome shotgun (WGS) entry which is preliminary data.</text>
</comment>
<dbReference type="PANTHER" id="PTHR45138">
    <property type="entry name" value="REGULATORY COMPONENTS OF SENSORY TRANSDUCTION SYSTEM"/>
    <property type="match status" value="1"/>
</dbReference>
<feature type="domain" description="GGDEF" evidence="2">
    <location>
        <begin position="81"/>
        <end position="211"/>
    </location>
</feature>
<evidence type="ECO:0000259" key="2">
    <source>
        <dbReference type="PROSITE" id="PS50887"/>
    </source>
</evidence>
<dbReference type="GO" id="GO:0052621">
    <property type="term" value="F:diguanylate cyclase activity"/>
    <property type="evidence" value="ECO:0007669"/>
    <property type="project" value="TreeGrafter"/>
</dbReference>
<dbReference type="PROSITE" id="PS50887">
    <property type="entry name" value="GGDEF"/>
    <property type="match status" value="1"/>
</dbReference>
<accession>A0A933IBL4</accession>
<keyword evidence="1" id="KW-0175">Coiled coil</keyword>